<sequence>MRAKLRAARAALTFAGGVALGVAGPAGGLELCMAEPMLVAENGTPPSAPPTPSAPSAAAPAAPAAAPAAGNAQSYGLGDQQVRYGNAIVFRSLIPSPLLEQLTDNEYRQTVQDAAQRDRLLPPNNPRVKRLRTIVTRLAPYAVKWSDRVKGWNWEIEVLRSRSIRAFCLPGGKVLVDSGLLDRLRLTDDELGVLFAHEIAHALREHARSSLGEQQAASLGTGATPLPPLFGLSEPLPAPLGVVERFASVRYDPTDETEADVIGGDIASRAGFDPRAAITLWDKLAVATRADKDNGFIYAHPYDTRRRNDLRKRLADLMPLYKKALDKNADARANVAGAGAAAGAKQRGTAAANR</sequence>
<evidence type="ECO:0000256" key="6">
    <source>
        <dbReference type="RuleBase" id="RU003983"/>
    </source>
</evidence>
<organism evidence="9 10">
    <name type="scientific">Burkholderia oklahomensis</name>
    <dbReference type="NCBI Taxonomy" id="342113"/>
    <lineage>
        <taxon>Bacteria</taxon>
        <taxon>Pseudomonadati</taxon>
        <taxon>Pseudomonadota</taxon>
        <taxon>Betaproteobacteria</taxon>
        <taxon>Burkholderiales</taxon>
        <taxon>Burkholderiaceae</taxon>
        <taxon>Burkholderia</taxon>
        <taxon>pseudomallei group</taxon>
    </lineage>
</organism>
<evidence type="ECO:0000259" key="8">
    <source>
        <dbReference type="Pfam" id="PF01435"/>
    </source>
</evidence>
<comment type="similarity">
    <text evidence="6">Belongs to the peptidase M48 family.</text>
</comment>
<evidence type="ECO:0000256" key="3">
    <source>
        <dbReference type="ARBA" id="ARBA00022801"/>
    </source>
</evidence>
<evidence type="ECO:0000256" key="4">
    <source>
        <dbReference type="ARBA" id="ARBA00022833"/>
    </source>
</evidence>
<evidence type="ECO:0000256" key="1">
    <source>
        <dbReference type="ARBA" id="ARBA00022670"/>
    </source>
</evidence>
<feature type="region of interest" description="Disordered" evidence="7">
    <location>
        <begin position="42"/>
        <end position="62"/>
    </location>
</feature>
<dbReference type="GO" id="GO:0016020">
    <property type="term" value="C:membrane"/>
    <property type="evidence" value="ECO:0007669"/>
    <property type="project" value="TreeGrafter"/>
</dbReference>
<evidence type="ECO:0000256" key="2">
    <source>
        <dbReference type="ARBA" id="ARBA00022723"/>
    </source>
</evidence>
<keyword evidence="5 6" id="KW-0482">Metalloprotease</keyword>
<keyword evidence="3 6" id="KW-0378">Hydrolase</keyword>
<dbReference type="AlphaFoldDB" id="A0AAI8FNS5"/>
<dbReference type="GeneID" id="60547705"/>
<protein>
    <submittedName>
        <fullName evidence="9">Peptidase M48 family protein</fullName>
    </submittedName>
</protein>
<keyword evidence="1 6" id="KW-0645">Protease</keyword>
<dbReference type="PANTHER" id="PTHR22726">
    <property type="entry name" value="METALLOENDOPEPTIDASE OMA1"/>
    <property type="match status" value="1"/>
</dbReference>
<keyword evidence="2" id="KW-0479">Metal-binding</keyword>
<dbReference type="GO" id="GO:0046872">
    <property type="term" value="F:metal ion binding"/>
    <property type="evidence" value="ECO:0007669"/>
    <property type="project" value="UniProtKB-KW"/>
</dbReference>
<proteinExistence type="inferred from homology"/>
<dbReference type="PANTHER" id="PTHR22726:SF1">
    <property type="entry name" value="METALLOENDOPEPTIDASE OMA1, MITOCHONDRIAL"/>
    <property type="match status" value="1"/>
</dbReference>
<reference evidence="9 10" key="1">
    <citation type="submission" date="2014-06" db="EMBL/GenBank/DDBJ databases">
        <authorList>
            <person name="Bishop-Lilly K.A."/>
            <person name="Broomall S.M."/>
            <person name="Chain P.S."/>
            <person name="Chertkov O."/>
            <person name="Coyne S.R."/>
            <person name="Daligault H.E."/>
            <person name="Davenport K.W."/>
            <person name="Erkkila T."/>
            <person name="Frey K.G."/>
            <person name="Gibbons H.S."/>
            <person name="Gu W."/>
            <person name="Jaissle J."/>
            <person name="Johnson S.L."/>
            <person name="Koroleva G.I."/>
            <person name="Ladner J.T."/>
            <person name="Lo C.-C."/>
            <person name="Minogue T.D."/>
            <person name="Munk C."/>
            <person name="Palacios G.F."/>
            <person name="Redden C.L."/>
            <person name="Rosenzweig C.N."/>
            <person name="Scholz M.B."/>
            <person name="Teshima H."/>
            <person name="Xu Y."/>
        </authorList>
    </citation>
    <scope>NUCLEOTIDE SEQUENCE [LARGE SCALE GENOMIC DNA]</scope>
    <source>
        <strain evidence="9 10">EO147</strain>
    </source>
</reference>
<evidence type="ECO:0000256" key="5">
    <source>
        <dbReference type="ARBA" id="ARBA00023049"/>
    </source>
</evidence>
<dbReference type="Gene3D" id="3.30.2010.10">
    <property type="entry name" value="Metalloproteases ('zincins'), catalytic domain"/>
    <property type="match status" value="1"/>
</dbReference>
<dbReference type="InterPro" id="IPR051156">
    <property type="entry name" value="Mito/Outer_Membr_Metalloprot"/>
</dbReference>
<evidence type="ECO:0000313" key="10">
    <source>
        <dbReference type="Proteomes" id="UP000029424"/>
    </source>
</evidence>
<dbReference type="Pfam" id="PF01435">
    <property type="entry name" value="Peptidase_M48"/>
    <property type="match status" value="1"/>
</dbReference>
<dbReference type="InterPro" id="IPR001915">
    <property type="entry name" value="Peptidase_M48"/>
</dbReference>
<evidence type="ECO:0000256" key="7">
    <source>
        <dbReference type="SAM" id="MobiDB-lite"/>
    </source>
</evidence>
<evidence type="ECO:0000313" key="9">
    <source>
        <dbReference type="EMBL" id="AIO67185.1"/>
    </source>
</evidence>
<gene>
    <name evidence="9" type="ORF">DM82_3379</name>
</gene>
<dbReference type="GO" id="GO:0004222">
    <property type="term" value="F:metalloendopeptidase activity"/>
    <property type="evidence" value="ECO:0007669"/>
    <property type="project" value="InterPro"/>
</dbReference>
<dbReference type="RefSeq" id="WP_010100864.1">
    <property type="nucleotide sequence ID" value="NZ_CADEQG010000004.1"/>
</dbReference>
<feature type="domain" description="Peptidase M48" evidence="8">
    <location>
        <begin position="129"/>
        <end position="313"/>
    </location>
</feature>
<keyword evidence="10" id="KW-1185">Reference proteome</keyword>
<dbReference type="GO" id="GO:0051603">
    <property type="term" value="P:proteolysis involved in protein catabolic process"/>
    <property type="evidence" value="ECO:0007669"/>
    <property type="project" value="TreeGrafter"/>
</dbReference>
<dbReference type="CDD" id="cd07331">
    <property type="entry name" value="M48C_Oma1_like"/>
    <property type="match status" value="1"/>
</dbReference>
<keyword evidence="4 6" id="KW-0862">Zinc</keyword>
<dbReference type="EMBL" id="CP008726">
    <property type="protein sequence ID" value="AIO67185.1"/>
    <property type="molecule type" value="Genomic_DNA"/>
</dbReference>
<dbReference type="Proteomes" id="UP000029424">
    <property type="component" value="Chromosome 1"/>
</dbReference>
<dbReference type="KEGG" id="bok:DM82_3379"/>
<accession>A0AAI8FNS5</accession>
<name>A0AAI8FNS5_9BURK</name>
<comment type="cofactor">
    <cofactor evidence="6">
        <name>Zn(2+)</name>
        <dbReference type="ChEBI" id="CHEBI:29105"/>
    </cofactor>
    <text evidence="6">Binds 1 zinc ion per subunit.</text>
</comment>